<dbReference type="SUPFAM" id="SSF47384">
    <property type="entry name" value="Homodimeric domain of signal transducing histidine kinase"/>
    <property type="match status" value="1"/>
</dbReference>
<dbReference type="CDD" id="cd00082">
    <property type="entry name" value="HisKA"/>
    <property type="match status" value="1"/>
</dbReference>
<keyword evidence="4" id="KW-0597">Phosphoprotein</keyword>
<dbReference type="NCBIfam" id="TIGR00229">
    <property type="entry name" value="sensory_box"/>
    <property type="match status" value="1"/>
</dbReference>
<dbReference type="InterPro" id="IPR036890">
    <property type="entry name" value="HATPase_C_sf"/>
</dbReference>
<dbReference type="PRINTS" id="PR00344">
    <property type="entry name" value="BCTRLSENSOR"/>
</dbReference>
<keyword evidence="17" id="KW-1185">Reference proteome</keyword>
<name>A0A1S9P6N5_9SPHI</name>
<dbReference type="RefSeq" id="WP_078351574.1">
    <property type="nucleotide sequence ID" value="NZ_MBTF01000039.1"/>
</dbReference>
<evidence type="ECO:0000256" key="4">
    <source>
        <dbReference type="ARBA" id="ARBA00022553"/>
    </source>
</evidence>
<evidence type="ECO:0000256" key="5">
    <source>
        <dbReference type="ARBA" id="ARBA00022679"/>
    </source>
</evidence>
<dbReference type="GO" id="GO:0000155">
    <property type="term" value="F:phosphorelay sensor kinase activity"/>
    <property type="evidence" value="ECO:0007669"/>
    <property type="project" value="InterPro"/>
</dbReference>
<dbReference type="Gene3D" id="3.30.565.10">
    <property type="entry name" value="Histidine kinase-like ATPase, C-terminal domain"/>
    <property type="match status" value="1"/>
</dbReference>
<evidence type="ECO:0000259" key="13">
    <source>
        <dbReference type="PROSITE" id="PS50109"/>
    </source>
</evidence>
<accession>A0A1S9P6N5</accession>
<dbReference type="STRING" id="1792845.BC343_19470"/>
<protein>
    <recommendedName>
        <fullName evidence="3">histidine kinase</fullName>
        <ecNumber evidence="3">2.7.13.3</ecNumber>
    </recommendedName>
</protein>
<evidence type="ECO:0000256" key="1">
    <source>
        <dbReference type="ARBA" id="ARBA00000085"/>
    </source>
</evidence>
<keyword evidence="8" id="KW-0418">Kinase</keyword>
<dbReference type="InterPro" id="IPR005467">
    <property type="entry name" value="His_kinase_dom"/>
</dbReference>
<feature type="domain" description="PAS" evidence="14">
    <location>
        <begin position="25"/>
        <end position="59"/>
    </location>
</feature>
<evidence type="ECO:0000256" key="2">
    <source>
        <dbReference type="ARBA" id="ARBA00004141"/>
    </source>
</evidence>
<dbReference type="PROSITE" id="PS50113">
    <property type="entry name" value="PAC"/>
    <property type="match status" value="1"/>
</dbReference>
<evidence type="ECO:0000256" key="7">
    <source>
        <dbReference type="ARBA" id="ARBA00022741"/>
    </source>
</evidence>
<keyword evidence="11" id="KW-0902">Two-component regulatory system</keyword>
<dbReference type="InterPro" id="IPR003594">
    <property type="entry name" value="HATPase_dom"/>
</dbReference>
<dbReference type="InterPro" id="IPR050351">
    <property type="entry name" value="BphY/WalK/GraS-like"/>
</dbReference>
<feature type="domain" description="PAC" evidence="15">
    <location>
        <begin position="97"/>
        <end position="149"/>
    </location>
</feature>
<dbReference type="InterPro" id="IPR003661">
    <property type="entry name" value="HisK_dim/P_dom"/>
</dbReference>
<dbReference type="Proteomes" id="UP000189739">
    <property type="component" value="Unassembled WGS sequence"/>
</dbReference>
<evidence type="ECO:0000256" key="6">
    <source>
        <dbReference type="ARBA" id="ARBA00022692"/>
    </source>
</evidence>
<dbReference type="EMBL" id="MBTF01000039">
    <property type="protein sequence ID" value="OOQ56611.1"/>
    <property type="molecule type" value="Genomic_DNA"/>
</dbReference>
<dbReference type="Pfam" id="PF08448">
    <property type="entry name" value="PAS_4"/>
    <property type="match status" value="1"/>
</dbReference>
<dbReference type="PANTHER" id="PTHR42878">
    <property type="entry name" value="TWO-COMPONENT HISTIDINE KINASE"/>
    <property type="match status" value="1"/>
</dbReference>
<evidence type="ECO:0000313" key="16">
    <source>
        <dbReference type="EMBL" id="OOQ56611.1"/>
    </source>
</evidence>
<dbReference type="InterPro" id="IPR036097">
    <property type="entry name" value="HisK_dim/P_sf"/>
</dbReference>
<evidence type="ECO:0000259" key="15">
    <source>
        <dbReference type="PROSITE" id="PS50113"/>
    </source>
</evidence>
<dbReference type="PANTHER" id="PTHR42878:SF7">
    <property type="entry name" value="SENSOR HISTIDINE KINASE GLRK"/>
    <property type="match status" value="1"/>
</dbReference>
<evidence type="ECO:0000256" key="11">
    <source>
        <dbReference type="ARBA" id="ARBA00023012"/>
    </source>
</evidence>
<comment type="catalytic activity">
    <reaction evidence="1">
        <text>ATP + protein L-histidine = ADP + protein N-phospho-L-histidine.</text>
        <dbReference type="EC" id="2.7.13.3"/>
    </reaction>
</comment>
<dbReference type="InterPro" id="IPR004358">
    <property type="entry name" value="Sig_transdc_His_kin-like_C"/>
</dbReference>
<dbReference type="GO" id="GO:0000156">
    <property type="term" value="F:phosphorelay response regulator activity"/>
    <property type="evidence" value="ECO:0007669"/>
    <property type="project" value="TreeGrafter"/>
</dbReference>
<dbReference type="GO" id="GO:0007234">
    <property type="term" value="P:osmosensory signaling via phosphorelay pathway"/>
    <property type="evidence" value="ECO:0007669"/>
    <property type="project" value="TreeGrafter"/>
</dbReference>
<dbReference type="InterPro" id="IPR013656">
    <property type="entry name" value="PAS_4"/>
</dbReference>
<evidence type="ECO:0000313" key="17">
    <source>
        <dbReference type="Proteomes" id="UP000189739"/>
    </source>
</evidence>
<dbReference type="CDD" id="cd00130">
    <property type="entry name" value="PAS"/>
    <property type="match status" value="1"/>
</dbReference>
<dbReference type="InterPro" id="IPR035965">
    <property type="entry name" value="PAS-like_dom_sf"/>
</dbReference>
<keyword evidence="9" id="KW-0067">ATP-binding</keyword>
<dbReference type="Pfam" id="PF02518">
    <property type="entry name" value="HATPase_c"/>
    <property type="match status" value="1"/>
</dbReference>
<dbReference type="GO" id="GO:0005524">
    <property type="term" value="F:ATP binding"/>
    <property type="evidence" value="ECO:0007669"/>
    <property type="project" value="UniProtKB-KW"/>
</dbReference>
<dbReference type="SMART" id="SM00387">
    <property type="entry name" value="HATPase_c"/>
    <property type="match status" value="1"/>
</dbReference>
<keyword evidence="10" id="KW-1133">Transmembrane helix</keyword>
<evidence type="ECO:0000256" key="9">
    <source>
        <dbReference type="ARBA" id="ARBA00022840"/>
    </source>
</evidence>
<feature type="domain" description="Histidine kinase" evidence="13">
    <location>
        <begin position="153"/>
        <end position="365"/>
    </location>
</feature>
<evidence type="ECO:0000256" key="3">
    <source>
        <dbReference type="ARBA" id="ARBA00012438"/>
    </source>
</evidence>
<gene>
    <name evidence="16" type="ORF">BC343_19470</name>
</gene>
<dbReference type="SMART" id="SM00086">
    <property type="entry name" value="PAC"/>
    <property type="match status" value="1"/>
</dbReference>
<keyword evidence="6" id="KW-0812">Transmembrane</keyword>
<keyword evidence="5" id="KW-0808">Transferase</keyword>
<keyword evidence="7" id="KW-0547">Nucleotide-binding</keyword>
<dbReference type="SUPFAM" id="SSF55785">
    <property type="entry name" value="PYP-like sensor domain (PAS domain)"/>
    <property type="match status" value="1"/>
</dbReference>
<dbReference type="EC" id="2.7.13.3" evidence="3"/>
<dbReference type="Pfam" id="PF00512">
    <property type="entry name" value="HisKA"/>
    <property type="match status" value="1"/>
</dbReference>
<reference evidence="16 17" key="1">
    <citation type="submission" date="2016-07" db="EMBL/GenBank/DDBJ databases">
        <title>Genomic analysis of zinc-resistant bacterium Mucilaginibacter pedocola TBZ30.</title>
        <authorList>
            <person name="Huang J."/>
            <person name="Tang J."/>
        </authorList>
    </citation>
    <scope>NUCLEOTIDE SEQUENCE [LARGE SCALE GENOMIC DNA]</scope>
    <source>
        <strain evidence="16 17">TBZ30</strain>
    </source>
</reference>
<dbReference type="SUPFAM" id="SSF55874">
    <property type="entry name" value="ATPase domain of HSP90 chaperone/DNA topoisomerase II/histidine kinase"/>
    <property type="match status" value="1"/>
</dbReference>
<dbReference type="InterPro" id="IPR001610">
    <property type="entry name" value="PAC"/>
</dbReference>
<comment type="subcellular location">
    <subcellularLocation>
        <location evidence="2">Membrane</location>
        <topology evidence="2">Multi-pass membrane protein</topology>
    </subcellularLocation>
</comment>
<evidence type="ECO:0000256" key="10">
    <source>
        <dbReference type="ARBA" id="ARBA00022989"/>
    </source>
</evidence>
<dbReference type="CDD" id="cd00075">
    <property type="entry name" value="HATPase"/>
    <property type="match status" value="1"/>
</dbReference>
<comment type="caution">
    <text evidence="16">The sequence shown here is derived from an EMBL/GenBank/DDBJ whole genome shotgun (WGS) entry which is preliminary data.</text>
</comment>
<dbReference type="AlphaFoldDB" id="A0A1S9P6N5"/>
<dbReference type="FunFam" id="3.30.565.10:FF:000006">
    <property type="entry name" value="Sensor histidine kinase WalK"/>
    <property type="match status" value="1"/>
</dbReference>
<dbReference type="SMART" id="SM00388">
    <property type="entry name" value="HisKA"/>
    <property type="match status" value="1"/>
</dbReference>
<dbReference type="PROSITE" id="PS50112">
    <property type="entry name" value="PAS"/>
    <property type="match status" value="1"/>
</dbReference>
<evidence type="ECO:0000256" key="12">
    <source>
        <dbReference type="ARBA" id="ARBA00023136"/>
    </source>
</evidence>
<proteinExistence type="predicted"/>
<evidence type="ECO:0000256" key="8">
    <source>
        <dbReference type="ARBA" id="ARBA00022777"/>
    </source>
</evidence>
<dbReference type="InterPro" id="IPR000700">
    <property type="entry name" value="PAS-assoc_C"/>
</dbReference>
<organism evidence="16 17">
    <name type="scientific">Mucilaginibacter pedocola</name>
    <dbReference type="NCBI Taxonomy" id="1792845"/>
    <lineage>
        <taxon>Bacteria</taxon>
        <taxon>Pseudomonadati</taxon>
        <taxon>Bacteroidota</taxon>
        <taxon>Sphingobacteriia</taxon>
        <taxon>Sphingobacteriales</taxon>
        <taxon>Sphingobacteriaceae</taxon>
        <taxon>Mucilaginibacter</taxon>
    </lineage>
</organism>
<evidence type="ECO:0000259" key="14">
    <source>
        <dbReference type="PROSITE" id="PS50112"/>
    </source>
</evidence>
<dbReference type="Gene3D" id="3.30.450.20">
    <property type="entry name" value="PAS domain"/>
    <property type="match status" value="1"/>
</dbReference>
<dbReference type="Gene3D" id="1.10.287.130">
    <property type="match status" value="1"/>
</dbReference>
<dbReference type="GO" id="GO:0030295">
    <property type="term" value="F:protein kinase activator activity"/>
    <property type="evidence" value="ECO:0007669"/>
    <property type="project" value="TreeGrafter"/>
</dbReference>
<dbReference type="PROSITE" id="PS50109">
    <property type="entry name" value="HIS_KIN"/>
    <property type="match status" value="1"/>
</dbReference>
<dbReference type="OrthoDB" id="9813151at2"/>
<keyword evidence="12" id="KW-0472">Membrane</keyword>
<dbReference type="InterPro" id="IPR000014">
    <property type="entry name" value="PAS"/>
</dbReference>
<sequence length="374" mass="41028">MIPDRKDDANMDKVMPRLQAGLAGLEIMAEGVGIIDTAGQLLYANPMAQKILGLKEDEIKKRTYHDAKWTNLRLDGSLLPAEEHPMYITLTTGENVYDHEVGVRPPGGEVFYLSINAAPIRDDEGEIIGGIGTFMDVTQRRQAIHQKEEFFGIASHELRTPITTLKATLQLLDRLKDNPGPMLPKLVDQANTSLSKLSVLVEDLLNASRLTEGQAALNTAVFLLAPLVEECADHINLEGIYQITCQGDPYLQVLADAHKIEQVIVNLLNNAIKYAPGSKKIAINWEQQDDRIRVSVTDEGQGIAAEKLPHLFDRYYRAADSRGPSGLGLGLYICSEIIKQHGGKIGVDSTVGSGSTFWFTLKNVDTGSNRSLAT</sequence>
<dbReference type="GO" id="GO:0016020">
    <property type="term" value="C:membrane"/>
    <property type="evidence" value="ECO:0007669"/>
    <property type="project" value="UniProtKB-SubCell"/>
</dbReference>